<dbReference type="Gene3D" id="3.40.50.1820">
    <property type="entry name" value="alpha/beta hydrolase"/>
    <property type="match status" value="1"/>
</dbReference>
<dbReference type="GO" id="GO:0016787">
    <property type="term" value="F:hydrolase activity"/>
    <property type="evidence" value="ECO:0007669"/>
    <property type="project" value="UniProtKB-KW"/>
</dbReference>
<protein>
    <submittedName>
        <fullName evidence="2">Alpha/beta hydrolase</fullName>
    </submittedName>
</protein>
<name>A0ABW9Z748_9FLAO</name>
<dbReference type="InterPro" id="IPR000801">
    <property type="entry name" value="Esterase-like"/>
</dbReference>
<keyword evidence="1" id="KW-0802">TPR repeat</keyword>
<evidence type="ECO:0000256" key="1">
    <source>
        <dbReference type="PROSITE-ProRule" id="PRU00339"/>
    </source>
</evidence>
<dbReference type="InterPro" id="IPR050583">
    <property type="entry name" value="Mycobacterial_A85_antigen"/>
</dbReference>
<keyword evidence="3" id="KW-1185">Reference proteome</keyword>
<keyword evidence="2" id="KW-0378">Hydrolase</keyword>
<dbReference type="Gene3D" id="1.25.40.10">
    <property type="entry name" value="Tetratricopeptide repeat domain"/>
    <property type="match status" value="1"/>
</dbReference>
<organism evidence="2 3">
    <name type="scientific">Flavobacterium ichthyis</name>
    <dbReference type="NCBI Taxonomy" id="2698827"/>
    <lineage>
        <taxon>Bacteria</taxon>
        <taxon>Pseudomonadati</taxon>
        <taxon>Bacteroidota</taxon>
        <taxon>Flavobacteriia</taxon>
        <taxon>Flavobacteriales</taxon>
        <taxon>Flavobacteriaceae</taxon>
        <taxon>Flavobacterium</taxon>
    </lineage>
</organism>
<dbReference type="Proteomes" id="UP000798602">
    <property type="component" value="Unassembled WGS sequence"/>
</dbReference>
<dbReference type="PANTHER" id="PTHR48098:SF6">
    <property type="entry name" value="FERRI-BACILLIBACTIN ESTERASE BESA"/>
    <property type="match status" value="1"/>
</dbReference>
<proteinExistence type="predicted"/>
<evidence type="ECO:0000313" key="2">
    <source>
        <dbReference type="EMBL" id="NBL64698.1"/>
    </source>
</evidence>
<dbReference type="InterPro" id="IPR011990">
    <property type="entry name" value="TPR-like_helical_dom_sf"/>
</dbReference>
<dbReference type="RefSeq" id="WP_166536523.1">
    <property type="nucleotide sequence ID" value="NZ_JAABLM010000005.1"/>
</dbReference>
<feature type="repeat" description="TPR" evidence="1">
    <location>
        <begin position="330"/>
        <end position="363"/>
    </location>
</feature>
<dbReference type="EMBL" id="JAABLM010000005">
    <property type="protein sequence ID" value="NBL64698.1"/>
    <property type="molecule type" value="Genomic_DNA"/>
</dbReference>
<gene>
    <name evidence="2" type="ORF">GV828_05730</name>
</gene>
<dbReference type="Pfam" id="PF00756">
    <property type="entry name" value="Esterase"/>
    <property type="match status" value="1"/>
</dbReference>
<comment type="caution">
    <text evidence="2">The sequence shown here is derived from an EMBL/GenBank/DDBJ whole genome shotgun (WGS) entry which is preliminary data.</text>
</comment>
<dbReference type="InterPro" id="IPR019734">
    <property type="entry name" value="TPR_rpt"/>
</dbReference>
<dbReference type="InterPro" id="IPR029058">
    <property type="entry name" value="AB_hydrolase_fold"/>
</dbReference>
<dbReference type="SUPFAM" id="SSF81901">
    <property type="entry name" value="HCP-like"/>
    <property type="match status" value="1"/>
</dbReference>
<dbReference type="SUPFAM" id="SSF53474">
    <property type="entry name" value="alpha/beta-Hydrolases"/>
    <property type="match status" value="1"/>
</dbReference>
<accession>A0ABW9Z748</accession>
<reference evidence="3" key="1">
    <citation type="submission" date="2020-01" db="EMBL/GenBank/DDBJ databases">
        <title>Sphingomonas sp. strain CSW-10.</title>
        <authorList>
            <person name="Chen W.-M."/>
        </authorList>
    </citation>
    <scope>NUCLEOTIDE SEQUENCE [LARGE SCALE GENOMIC DNA]</scope>
    <source>
        <strain evidence="3">NST-5</strain>
    </source>
</reference>
<dbReference type="PROSITE" id="PS50005">
    <property type="entry name" value="TPR"/>
    <property type="match status" value="1"/>
</dbReference>
<dbReference type="PANTHER" id="PTHR48098">
    <property type="entry name" value="ENTEROCHELIN ESTERASE-RELATED"/>
    <property type="match status" value="1"/>
</dbReference>
<evidence type="ECO:0000313" key="3">
    <source>
        <dbReference type="Proteomes" id="UP000798602"/>
    </source>
</evidence>
<sequence length="381" mass="43423">MKIIYTLLVLILTISGHSQKTTEEVTSAKLNRTRQISISLPAAYEKEPDREFPILVVLDAEYLFDAFSGALSYANYWDDLPPMIVVGIHQNANGERFDDSAFSSETGLPEGSGANFFEFIGAELLPAIEKKYRVAPFRIIAGHDTTAGFINFFLYKDQPLFNAYISLSPEMEDQMPERISQRLSVAKTPIFYYQATADGDVKRIRKNVEALDSAIKVTTNENLKYQLDDFKNASHYSLVLHAIPNSLYHIFSVYQPISTSEFQEKIVKLNGGYVDYLVTKYDGIDKALGIKMPVRLTDFKAIEAAILKNNAYAEFEKLADISKKNYPKSMLADYQLGMMYEHQNDYKKAFRHYQNAFSKNEIGDLTRDMMLEKANEMKLKQ</sequence>